<dbReference type="SUPFAM" id="SSF52047">
    <property type="entry name" value="RNI-like"/>
    <property type="match status" value="1"/>
</dbReference>
<dbReference type="InParanoid" id="A8Q3H8"/>
<dbReference type="InterPro" id="IPR032675">
    <property type="entry name" value="LRR_dom_sf"/>
</dbReference>
<dbReference type="Proteomes" id="UP000008837">
    <property type="component" value="Unassembled WGS sequence"/>
</dbReference>
<reference evidence="1 2" key="1">
    <citation type="journal article" date="2007" name="Proc. Natl. Acad. Sci. U.S.A.">
        <title>Dandruff-associated Malassezia genomes reveal convergent and divergent virulence traits shared with plant and human fungal pathogens.</title>
        <authorList>
            <person name="Xu J."/>
            <person name="Saunders C.W."/>
            <person name="Hu P."/>
            <person name="Grant R.A."/>
            <person name="Boekhout T."/>
            <person name="Kuramae E.E."/>
            <person name="Kronstad J.W."/>
            <person name="Deangelis Y.M."/>
            <person name="Reeder N.L."/>
            <person name="Johnstone K.R."/>
            <person name="Leland M."/>
            <person name="Fieno A.M."/>
            <person name="Begley W.M."/>
            <person name="Sun Y."/>
            <person name="Lacey M.P."/>
            <person name="Chaudhary T."/>
            <person name="Keough T."/>
            <person name="Chu L."/>
            <person name="Sears R."/>
            <person name="Yuan B."/>
            <person name="Dawson T.L.Jr."/>
        </authorList>
    </citation>
    <scope>NUCLEOTIDE SEQUENCE [LARGE SCALE GENOMIC DNA]</scope>
    <source>
        <strain evidence="2">ATCC MYA-4612 / CBS 7966</strain>
    </source>
</reference>
<comment type="caution">
    <text evidence="1">The sequence shown here is derived from an EMBL/GenBank/DDBJ whole genome shotgun (WGS) entry which is preliminary data.</text>
</comment>
<keyword evidence="2" id="KW-1185">Reference proteome</keyword>
<name>A8Q3H8_MALGO</name>
<organism evidence="1 2">
    <name type="scientific">Malassezia globosa (strain ATCC MYA-4612 / CBS 7966)</name>
    <name type="common">Dandruff-associated fungus</name>
    <dbReference type="NCBI Taxonomy" id="425265"/>
    <lineage>
        <taxon>Eukaryota</taxon>
        <taxon>Fungi</taxon>
        <taxon>Dikarya</taxon>
        <taxon>Basidiomycota</taxon>
        <taxon>Ustilaginomycotina</taxon>
        <taxon>Malasseziomycetes</taxon>
        <taxon>Malasseziales</taxon>
        <taxon>Malasseziaceae</taxon>
        <taxon>Malassezia</taxon>
    </lineage>
</organism>
<proteinExistence type="predicted"/>
<protein>
    <recommendedName>
        <fullName evidence="3">F-box domain-containing protein</fullName>
    </recommendedName>
</protein>
<accession>A8Q3H8</accession>
<dbReference type="Gene3D" id="3.80.10.10">
    <property type="entry name" value="Ribonuclease Inhibitor"/>
    <property type="match status" value="1"/>
</dbReference>
<dbReference type="VEuPathDB" id="FungiDB:MGL_2406"/>
<dbReference type="KEGG" id="mgl:MGL_2406"/>
<evidence type="ECO:0000313" key="2">
    <source>
        <dbReference type="Proteomes" id="UP000008837"/>
    </source>
</evidence>
<gene>
    <name evidence="1" type="ORF">MGL_2406</name>
</gene>
<dbReference type="OrthoDB" id="2585512at2759"/>
<dbReference type="RefSeq" id="XP_001730610.1">
    <property type="nucleotide sequence ID" value="XM_001730558.1"/>
</dbReference>
<evidence type="ECO:0008006" key="3">
    <source>
        <dbReference type="Google" id="ProtNLM"/>
    </source>
</evidence>
<evidence type="ECO:0000313" key="1">
    <source>
        <dbReference type="EMBL" id="EDP43396.1"/>
    </source>
</evidence>
<dbReference type="AlphaFoldDB" id="A8Q3H8"/>
<sequence>MSSQMWEPKLLVSHLPRTVETLSLIMPSREVVHELVHIAKHLDNRLFSLQLLCMNSAVVTDGLLCDLAPHVPRLSRLSLVGCKRVHGPGVRALVNKSIRDLSLESVALDVGVLATLAPDVVHLKRLTLTPPRHVRDMKSFYDEASVLIDACNALECLTLYARGGSKPVVGHDLGSTGDTSRLGEDQADLDVQVNHVVQPPSSQQQLTPSSPYISTLYMARLCASSSAHSLKTLRIQGLGMSLDTLSMLAQSPLQHVLRDLDIHLYEDNVPKLIACIASFERLESLHIFSDLQSHAQLSDGDILRLAREAGGEWFCQIGFQNRVWHVRSTRQGRELIPWDKSAGTFPQSMLVVRS</sequence>
<dbReference type="EMBL" id="AAYY01000008">
    <property type="protein sequence ID" value="EDP43396.1"/>
    <property type="molecule type" value="Genomic_DNA"/>
</dbReference>
<dbReference type="STRING" id="425265.A8Q3H8"/>
<dbReference type="GeneID" id="5854917"/>